<dbReference type="AlphaFoldDB" id="A0A8H6SEE7"/>
<evidence type="ECO:0000313" key="3">
    <source>
        <dbReference type="Proteomes" id="UP000636479"/>
    </source>
</evidence>
<reference evidence="2" key="1">
    <citation type="submission" date="2020-05" db="EMBL/GenBank/DDBJ databases">
        <title>Mycena genomes resolve the evolution of fungal bioluminescence.</title>
        <authorList>
            <person name="Tsai I.J."/>
        </authorList>
    </citation>
    <scope>NUCLEOTIDE SEQUENCE</scope>
    <source>
        <strain evidence="2">171206Taipei</strain>
    </source>
</reference>
<accession>A0A8H6SEE7</accession>
<comment type="caution">
    <text evidence="2">The sequence shown here is derived from an EMBL/GenBank/DDBJ whole genome shotgun (WGS) entry which is preliminary data.</text>
</comment>
<name>A0A8H6SEE7_9AGAR</name>
<keyword evidence="3" id="KW-1185">Reference proteome</keyword>
<dbReference type="EMBL" id="JACAZF010000008">
    <property type="protein sequence ID" value="KAF7296817.1"/>
    <property type="molecule type" value="Genomic_DNA"/>
</dbReference>
<protein>
    <submittedName>
        <fullName evidence="2">DNA/RNA polymerase</fullName>
    </submittedName>
</protein>
<feature type="region of interest" description="Disordered" evidence="1">
    <location>
        <begin position="178"/>
        <end position="203"/>
    </location>
</feature>
<evidence type="ECO:0000313" key="2">
    <source>
        <dbReference type="EMBL" id="KAF7296817.1"/>
    </source>
</evidence>
<dbReference type="OrthoDB" id="3211671at2759"/>
<sequence length="203" mass="22857">MSPGASFKLELSPELRIRGIHDVFHASLLRAHIPNDDRRFPGRQMHQIPGFGVNPKEWAVDRILSHVGKGKDASFEIRWATGDVTWAPFAEVKHLSAMDHYCEAMGITHPRNLPNKETRDGPEVATVHAKASRIVDEAAEELRIKGMREGQFRQTEHTLHPPTTPRSKRVLLRAALSSPMNSQPTANNETRLPYTQPQQPDGR</sequence>
<proteinExistence type="predicted"/>
<dbReference type="Proteomes" id="UP000636479">
    <property type="component" value="Unassembled WGS sequence"/>
</dbReference>
<dbReference type="RefSeq" id="XP_037217176.1">
    <property type="nucleotide sequence ID" value="XM_037365764.1"/>
</dbReference>
<gene>
    <name evidence="2" type="ORF">MIND_00912700</name>
</gene>
<organism evidence="2 3">
    <name type="scientific">Mycena indigotica</name>
    <dbReference type="NCBI Taxonomy" id="2126181"/>
    <lineage>
        <taxon>Eukaryota</taxon>
        <taxon>Fungi</taxon>
        <taxon>Dikarya</taxon>
        <taxon>Basidiomycota</taxon>
        <taxon>Agaricomycotina</taxon>
        <taxon>Agaricomycetes</taxon>
        <taxon>Agaricomycetidae</taxon>
        <taxon>Agaricales</taxon>
        <taxon>Marasmiineae</taxon>
        <taxon>Mycenaceae</taxon>
        <taxon>Mycena</taxon>
    </lineage>
</organism>
<dbReference type="GeneID" id="59348280"/>
<dbReference type="SUPFAM" id="SSF54160">
    <property type="entry name" value="Chromo domain-like"/>
    <property type="match status" value="1"/>
</dbReference>
<dbReference type="InterPro" id="IPR016197">
    <property type="entry name" value="Chromo-like_dom_sf"/>
</dbReference>
<evidence type="ECO:0000256" key="1">
    <source>
        <dbReference type="SAM" id="MobiDB-lite"/>
    </source>
</evidence>